<protein>
    <submittedName>
        <fullName evidence="2">Uncharacterized protein</fullName>
    </submittedName>
</protein>
<dbReference type="EMBL" id="JABWDY010037068">
    <property type="protein sequence ID" value="KAF5180689.1"/>
    <property type="molecule type" value="Genomic_DNA"/>
</dbReference>
<keyword evidence="3" id="KW-1185">Reference proteome</keyword>
<reference evidence="2 3" key="1">
    <citation type="submission" date="2020-06" db="EMBL/GenBank/DDBJ databases">
        <title>Transcriptomic and genomic resources for Thalictrum thalictroides and T. hernandezii: Facilitating candidate gene discovery in an emerging model plant lineage.</title>
        <authorList>
            <person name="Arias T."/>
            <person name="Riano-Pachon D.M."/>
            <person name="Di Stilio V.S."/>
        </authorList>
    </citation>
    <scope>NUCLEOTIDE SEQUENCE [LARGE SCALE GENOMIC DNA]</scope>
    <source>
        <strain evidence="3">cv. WT478/WT964</strain>
        <tissue evidence="2">Leaves</tissue>
    </source>
</reference>
<gene>
    <name evidence="2" type="ORF">FRX31_029724</name>
</gene>
<organism evidence="2 3">
    <name type="scientific">Thalictrum thalictroides</name>
    <name type="common">Rue-anemone</name>
    <name type="synonym">Anemone thalictroides</name>
    <dbReference type="NCBI Taxonomy" id="46969"/>
    <lineage>
        <taxon>Eukaryota</taxon>
        <taxon>Viridiplantae</taxon>
        <taxon>Streptophyta</taxon>
        <taxon>Embryophyta</taxon>
        <taxon>Tracheophyta</taxon>
        <taxon>Spermatophyta</taxon>
        <taxon>Magnoliopsida</taxon>
        <taxon>Ranunculales</taxon>
        <taxon>Ranunculaceae</taxon>
        <taxon>Thalictroideae</taxon>
        <taxon>Thalictrum</taxon>
    </lineage>
</organism>
<evidence type="ECO:0000256" key="1">
    <source>
        <dbReference type="SAM" id="MobiDB-lite"/>
    </source>
</evidence>
<accession>A0A7J6V6G7</accession>
<dbReference type="Proteomes" id="UP000554482">
    <property type="component" value="Unassembled WGS sequence"/>
</dbReference>
<dbReference type="AlphaFoldDB" id="A0A7J6V6G7"/>
<proteinExistence type="predicted"/>
<evidence type="ECO:0000313" key="2">
    <source>
        <dbReference type="EMBL" id="KAF5180689.1"/>
    </source>
</evidence>
<name>A0A7J6V6G7_THATH</name>
<feature type="region of interest" description="Disordered" evidence="1">
    <location>
        <begin position="47"/>
        <end position="70"/>
    </location>
</feature>
<feature type="non-terminal residue" evidence="2">
    <location>
        <position position="1"/>
    </location>
</feature>
<comment type="caution">
    <text evidence="2">The sequence shown here is derived from an EMBL/GenBank/DDBJ whole genome shotgun (WGS) entry which is preliminary data.</text>
</comment>
<feature type="compositionally biased region" description="Polar residues" evidence="1">
    <location>
        <begin position="51"/>
        <end position="70"/>
    </location>
</feature>
<dbReference type="OrthoDB" id="686198at2759"/>
<evidence type="ECO:0000313" key="3">
    <source>
        <dbReference type="Proteomes" id="UP000554482"/>
    </source>
</evidence>
<sequence>KYPRCKMFRTQGCPEYLKLGTIFGDTIATGDIQTGVAGEFNIYDENDDTVPATQFPSNGSQNTVTNDERD</sequence>